<dbReference type="InterPro" id="IPR058792">
    <property type="entry name" value="Beta-barrel_RND_2"/>
</dbReference>
<evidence type="ECO:0000256" key="1">
    <source>
        <dbReference type="ARBA" id="ARBA00009477"/>
    </source>
</evidence>
<dbReference type="Pfam" id="PF25893">
    <property type="entry name" value="HH_CzcB"/>
    <property type="match status" value="1"/>
</dbReference>
<evidence type="ECO:0000259" key="7">
    <source>
        <dbReference type="Pfam" id="PF25973"/>
    </source>
</evidence>
<evidence type="ECO:0000259" key="5">
    <source>
        <dbReference type="Pfam" id="PF25954"/>
    </source>
</evidence>
<dbReference type="InterPro" id="IPR006311">
    <property type="entry name" value="TAT_signal"/>
</dbReference>
<evidence type="ECO:0000259" key="6">
    <source>
        <dbReference type="Pfam" id="PF25971"/>
    </source>
</evidence>
<feature type="domain" description="CzcB-like barrel-sandwich hybrid" evidence="7">
    <location>
        <begin position="216"/>
        <end position="359"/>
    </location>
</feature>
<dbReference type="Pfam" id="PF25975">
    <property type="entry name" value="CzcB_C"/>
    <property type="match status" value="1"/>
</dbReference>
<dbReference type="NCBIfam" id="TIGR01730">
    <property type="entry name" value="RND_mfp"/>
    <property type="match status" value="1"/>
</dbReference>
<proteinExistence type="inferred from homology"/>
<dbReference type="Gene3D" id="2.40.420.20">
    <property type="match status" value="1"/>
</dbReference>
<feature type="domain" description="CzcB-like C-terminal circularly permuted SH3-like" evidence="8">
    <location>
        <begin position="444"/>
        <end position="504"/>
    </location>
</feature>
<feature type="domain" description="CzcB-like alpha-helical hairpin" evidence="4">
    <location>
        <begin position="255"/>
        <end position="314"/>
    </location>
</feature>
<evidence type="ECO:0000256" key="2">
    <source>
        <dbReference type="ARBA" id="ARBA00022448"/>
    </source>
</evidence>
<dbReference type="PANTHER" id="PTHR30097">
    <property type="entry name" value="CATION EFFLUX SYSTEM PROTEIN CUSB"/>
    <property type="match status" value="1"/>
</dbReference>
<protein>
    <submittedName>
        <fullName evidence="9">Efflux RND transporter periplasmic adaptor subunit</fullName>
    </submittedName>
</protein>
<organism evidence="9 10">
    <name type="scientific">Variovorax dokdonensis</name>
    <dbReference type="NCBI Taxonomy" id="344883"/>
    <lineage>
        <taxon>Bacteria</taxon>
        <taxon>Pseudomonadati</taxon>
        <taxon>Pseudomonadota</taxon>
        <taxon>Betaproteobacteria</taxon>
        <taxon>Burkholderiales</taxon>
        <taxon>Comamonadaceae</taxon>
        <taxon>Variovorax</taxon>
    </lineage>
</organism>
<feature type="domain" description="CusB-like beta-barrel" evidence="5">
    <location>
        <begin position="362"/>
        <end position="438"/>
    </location>
</feature>
<keyword evidence="10" id="KW-1185">Reference proteome</keyword>
<dbReference type="SUPFAM" id="SSF111369">
    <property type="entry name" value="HlyD-like secretion proteins"/>
    <property type="match status" value="1"/>
</dbReference>
<dbReference type="InterPro" id="IPR006143">
    <property type="entry name" value="RND_pump_MFP"/>
</dbReference>
<sequence>MSNNPSNSPRRRHAVAIAAILVAGLLAGVLILNGNTKAPAANGSEPERSSASDDGHGHPEGGDASHGDVPAAKGPNGGSLFVDGDVSLELLFSEESGALRMKAWAFDKSVPLNVSDESLAVKLVRPNGEEEVIRFKRADGALISTQTVAEPHAFDATIELKGPQKAHSFNFGKDEGKVSMSDAQVEAAGITLEEALPATIESGLQFPGEIRFNEDRTAHVVARVPGVVESVSANLGQQVKKGQVLAVISSTAVSDARAELQSASQRRSLAQSTYEREKRLFEERISPEQDVLVARQTLREVEIAVANANQKLLAMGATPNSRALGRFELRAPFDGVVVEKHAALGEAVTESTQTFIISDLSEVWAEMSVPARELPRVRVGEKVTIKSGAFDAKATGTVAYVGALIGEQTRTALARVVLPNPQGAWRPGLFVNVEVMAAQAPAPVTVASSAIQTIEGKSVVFIKIPGGFLPQPVRVGRSDGQRVEIVGGMKAGTSYAADGSFVVKSEQGKGTATHTH</sequence>
<dbReference type="Pfam" id="PF25954">
    <property type="entry name" value="Beta-barrel_RND_2"/>
    <property type="match status" value="1"/>
</dbReference>
<dbReference type="Gene3D" id="2.40.30.170">
    <property type="match status" value="1"/>
</dbReference>
<dbReference type="InterPro" id="IPR058647">
    <property type="entry name" value="BSH_CzcB-like"/>
</dbReference>
<feature type="compositionally biased region" description="Basic and acidic residues" evidence="3">
    <location>
        <begin position="45"/>
        <end position="66"/>
    </location>
</feature>
<evidence type="ECO:0000259" key="8">
    <source>
        <dbReference type="Pfam" id="PF25975"/>
    </source>
</evidence>
<dbReference type="InterPro" id="IPR058646">
    <property type="entry name" value="CzcB_N"/>
</dbReference>
<dbReference type="RefSeq" id="WP_286662128.1">
    <property type="nucleotide sequence ID" value="NZ_JASZYV010000005.1"/>
</dbReference>
<reference evidence="9" key="1">
    <citation type="submission" date="2023-06" db="EMBL/GenBank/DDBJ databases">
        <authorList>
            <person name="Jiang Y."/>
            <person name="Liu Q."/>
        </authorList>
    </citation>
    <scope>NUCLEOTIDE SEQUENCE</scope>
    <source>
        <strain evidence="9">CGMCC 1.12089</strain>
    </source>
</reference>
<dbReference type="Proteomes" id="UP001174908">
    <property type="component" value="Unassembled WGS sequence"/>
</dbReference>
<evidence type="ECO:0000313" key="10">
    <source>
        <dbReference type="Proteomes" id="UP001174908"/>
    </source>
</evidence>
<keyword evidence="2" id="KW-0813">Transport</keyword>
<dbReference type="PANTHER" id="PTHR30097:SF4">
    <property type="entry name" value="SLR6042 PROTEIN"/>
    <property type="match status" value="1"/>
</dbReference>
<comment type="similarity">
    <text evidence="1">Belongs to the membrane fusion protein (MFP) (TC 8.A.1) family.</text>
</comment>
<dbReference type="InterPro" id="IPR058648">
    <property type="entry name" value="HH_CzcB-like"/>
</dbReference>
<feature type="domain" description="CzcB N-terminal" evidence="6">
    <location>
        <begin position="78"/>
        <end position="169"/>
    </location>
</feature>
<dbReference type="InterPro" id="IPR051909">
    <property type="entry name" value="MFP_Cation_Efflux"/>
</dbReference>
<name>A0ABT7NGL3_9BURK</name>
<feature type="region of interest" description="Disordered" evidence="3">
    <location>
        <begin position="38"/>
        <end position="78"/>
    </location>
</feature>
<dbReference type="Pfam" id="PF25971">
    <property type="entry name" value="CzcB_N"/>
    <property type="match status" value="1"/>
</dbReference>
<comment type="caution">
    <text evidence="9">The sequence shown here is derived from an EMBL/GenBank/DDBJ whole genome shotgun (WGS) entry which is preliminary data.</text>
</comment>
<dbReference type="Pfam" id="PF25973">
    <property type="entry name" value="BSH_CzcB"/>
    <property type="match status" value="1"/>
</dbReference>
<dbReference type="InterPro" id="IPR058649">
    <property type="entry name" value="CzcB_C"/>
</dbReference>
<accession>A0ABT7NGL3</accession>
<evidence type="ECO:0000256" key="3">
    <source>
        <dbReference type="SAM" id="MobiDB-lite"/>
    </source>
</evidence>
<evidence type="ECO:0000313" key="9">
    <source>
        <dbReference type="EMBL" id="MDM0047020.1"/>
    </source>
</evidence>
<dbReference type="PROSITE" id="PS51318">
    <property type="entry name" value="TAT"/>
    <property type="match status" value="1"/>
</dbReference>
<dbReference type="EMBL" id="JASZYV010000005">
    <property type="protein sequence ID" value="MDM0047020.1"/>
    <property type="molecule type" value="Genomic_DNA"/>
</dbReference>
<dbReference type="Gene3D" id="2.40.50.100">
    <property type="match status" value="1"/>
</dbReference>
<gene>
    <name evidence="9" type="ORF">QTH91_21190</name>
</gene>
<evidence type="ECO:0000259" key="4">
    <source>
        <dbReference type="Pfam" id="PF25893"/>
    </source>
</evidence>